<dbReference type="EMBL" id="MU839029">
    <property type="protein sequence ID" value="KAK1763262.1"/>
    <property type="molecule type" value="Genomic_DNA"/>
</dbReference>
<evidence type="ECO:0000313" key="3">
    <source>
        <dbReference type="Proteomes" id="UP001244011"/>
    </source>
</evidence>
<dbReference type="Pfam" id="PF00240">
    <property type="entry name" value="ubiquitin"/>
    <property type="match status" value="1"/>
</dbReference>
<evidence type="ECO:0000259" key="1">
    <source>
        <dbReference type="PROSITE" id="PS50053"/>
    </source>
</evidence>
<dbReference type="InterPro" id="IPR050158">
    <property type="entry name" value="Ubiquitin_ubiquitin-like"/>
</dbReference>
<evidence type="ECO:0000313" key="2">
    <source>
        <dbReference type="EMBL" id="KAK1763262.1"/>
    </source>
</evidence>
<dbReference type="PANTHER" id="PTHR10666">
    <property type="entry name" value="UBIQUITIN"/>
    <property type="match status" value="1"/>
</dbReference>
<organism evidence="2 3">
    <name type="scientific">Phialemonium atrogriseum</name>
    <dbReference type="NCBI Taxonomy" id="1093897"/>
    <lineage>
        <taxon>Eukaryota</taxon>
        <taxon>Fungi</taxon>
        <taxon>Dikarya</taxon>
        <taxon>Ascomycota</taxon>
        <taxon>Pezizomycotina</taxon>
        <taxon>Sordariomycetes</taxon>
        <taxon>Sordariomycetidae</taxon>
        <taxon>Cephalothecales</taxon>
        <taxon>Cephalothecaceae</taxon>
        <taxon>Phialemonium</taxon>
    </lineage>
</organism>
<dbReference type="GeneID" id="85313433"/>
<accession>A0AAJ0BSJ6</accession>
<proteinExistence type="predicted"/>
<dbReference type="Gene3D" id="3.10.20.90">
    <property type="entry name" value="Phosphatidylinositol 3-kinase Catalytic Subunit, Chain A, domain 1"/>
    <property type="match status" value="1"/>
</dbReference>
<reference evidence="2" key="1">
    <citation type="submission" date="2023-06" db="EMBL/GenBank/DDBJ databases">
        <title>Genome-scale phylogeny and comparative genomics of the fungal order Sordariales.</title>
        <authorList>
            <consortium name="Lawrence Berkeley National Laboratory"/>
            <person name="Hensen N."/>
            <person name="Bonometti L."/>
            <person name="Westerberg I."/>
            <person name="Brannstrom I.O."/>
            <person name="Guillou S."/>
            <person name="Cros-Aarteil S."/>
            <person name="Calhoun S."/>
            <person name="Haridas S."/>
            <person name="Kuo A."/>
            <person name="Mondo S."/>
            <person name="Pangilinan J."/>
            <person name="Riley R."/>
            <person name="Labutti K."/>
            <person name="Andreopoulos B."/>
            <person name="Lipzen A."/>
            <person name="Chen C."/>
            <person name="Yanf M."/>
            <person name="Daum C."/>
            <person name="Ng V."/>
            <person name="Clum A."/>
            <person name="Steindorff A."/>
            <person name="Ohm R."/>
            <person name="Martin F."/>
            <person name="Silar P."/>
            <person name="Natvig D."/>
            <person name="Lalanne C."/>
            <person name="Gautier V."/>
            <person name="Ament-Velasquez S.L."/>
            <person name="Kruys A."/>
            <person name="Hutchinson M.I."/>
            <person name="Powell A.J."/>
            <person name="Barry K."/>
            <person name="Miller A.N."/>
            <person name="Grigoriev I.V."/>
            <person name="Debuchy R."/>
            <person name="Gladieux P."/>
            <person name="Thoren M.H."/>
            <person name="Johannesson H."/>
        </authorList>
    </citation>
    <scope>NUCLEOTIDE SEQUENCE</scope>
    <source>
        <strain evidence="2">8032-3</strain>
    </source>
</reference>
<dbReference type="InterPro" id="IPR000626">
    <property type="entry name" value="Ubiquitin-like_dom"/>
</dbReference>
<comment type="caution">
    <text evidence="2">The sequence shown here is derived from an EMBL/GenBank/DDBJ whole genome shotgun (WGS) entry which is preliminary data.</text>
</comment>
<dbReference type="InterPro" id="IPR029071">
    <property type="entry name" value="Ubiquitin-like_domsf"/>
</dbReference>
<feature type="domain" description="Ubiquitin-like" evidence="1">
    <location>
        <begin position="66"/>
        <end position="149"/>
    </location>
</feature>
<dbReference type="InterPro" id="IPR019956">
    <property type="entry name" value="Ubiquitin_dom"/>
</dbReference>
<gene>
    <name evidence="2" type="ORF">QBC33DRAFT_563043</name>
</gene>
<dbReference type="PRINTS" id="PR00348">
    <property type="entry name" value="UBIQUITIN"/>
</dbReference>
<protein>
    <recommendedName>
        <fullName evidence="1">Ubiquitin-like domain-containing protein</fullName>
    </recommendedName>
</protein>
<keyword evidence="3" id="KW-1185">Reference proteome</keyword>
<dbReference type="Proteomes" id="UP001244011">
    <property type="component" value="Unassembled WGS sequence"/>
</dbReference>
<dbReference type="PROSITE" id="PS50053">
    <property type="entry name" value="UBIQUITIN_2"/>
    <property type="match status" value="1"/>
</dbReference>
<dbReference type="AlphaFoldDB" id="A0AAJ0BSJ6"/>
<name>A0AAJ0BSJ6_9PEZI</name>
<dbReference type="SUPFAM" id="SSF54236">
    <property type="entry name" value="Ubiquitin-like"/>
    <property type="match status" value="1"/>
</dbReference>
<sequence length="295" mass="33008">MPVIFPVKERGLSSHAGHATAQLRIEGVPPAVKIKIWTGYIKAEKADSPPWLRRGQTIGGTEENTMQIFVKNLSGRCITFDVYPETTILELQRMVHQKEGIPPDSQRFIFRGKALETHHHAFAKSERTLNDYEITRESIIQLFLSVRGGDAMQLIADHHSDDAGDASRYLEIGPGGVILRGFTDDKGEYEWEEKPIRQLEIDIVEPASFHSLAGSPKDRLVLPLEKTKMTSSERKPGNTSSAILSIAHCQDQNPSKVPFRDIDRRLEPAGALPALDVRVQESSDAKRRRRPFLGG</sequence>
<dbReference type="RefSeq" id="XP_060279475.1">
    <property type="nucleotide sequence ID" value="XM_060430246.1"/>
</dbReference>
<dbReference type="SMART" id="SM00213">
    <property type="entry name" value="UBQ"/>
    <property type="match status" value="1"/>
</dbReference>